<protein>
    <submittedName>
        <fullName evidence="1">Uncharacterized protein</fullName>
    </submittedName>
</protein>
<dbReference type="EMBL" id="CP075149">
    <property type="protein sequence ID" value="UTX42822.1"/>
    <property type="molecule type" value="Genomic_DNA"/>
</dbReference>
<dbReference type="Proteomes" id="UP001059546">
    <property type="component" value="Chromosome III"/>
</dbReference>
<gene>
    <name evidence="1" type="ORF">GPU96_03g05450</name>
</gene>
<evidence type="ECO:0000313" key="2">
    <source>
        <dbReference type="Proteomes" id="UP001059546"/>
    </source>
</evidence>
<proteinExistence type="predicted"/>
<evidence type="ECO:0000313" key="1">
    <source>
        <dbReference type="EMBL" id="UTX42822.1"/>
    </source>
</evidence>
<reference evidence="1" key="1">
    <citation type="submission" date="2021-05" db="EMBL/GenBank/DDBJ databases">
        <title>Encephalitozoon hellem ATCC 50604 Complete Genome.</title>
        <authorList>
            <person name="Mascarenhas dos Santos A.C."/>
            <person name="Julian A.T."/>
            <person name="Pombert J.-F."/>
        </authorList>
    </citation>
    <scope>NUCLEOTIDE SEQUENCE</scope>
    <source>
        <strain evidence="1">ATCC 50604</strain>
    </source>
</reference>
<accession>A0A9Q9C5C2</accession>
<organism evidence="1 2">
    <name type="scientific">Encephalitozoon hellem</name>
    <name type="common">Microsporidian parasite</name>
    <dbReference type="NCBI Taxonomy" id="27973"/>
    <lineage>
        <taxon>Eukaryota</taxon>
        <taxon>Fungi</taxon>
        <taxon>Fungi incertae sedis</taxon>
        <taxon>Microsporidia</taxon>
        <taxon>Unikaryonidae</taxon>
        <taxon>Encephalitozoon</taxon>
    </lineage>
</organism>
<dbReference type="AlphaFoldDB" id="A0A9Q9C5C2"/>
<name>A0A9Q9C5C2_ENCHE</name>
<sequence>MRETGESLKDALDLKIFTNKRICIDEVLPQNVDFLVLDLSSALGLSIFTFRETASHYRKIASMQGKKVVVRSIYDGGYIESGIIDDVWSATNMCECRVDGMVWTYRSGTCKKSNWYEYDIIIRVLPLDSGVSTDVDGTILIFDRERKYAELRYKVLRSRTAYYTQ</sequence>